<sequence>MGIEAAVELLQATFYTALVMVAPLLFTAMAVGLLISVVQAATSLQEQTLSFVPKLLAVVGVMLFTAYWTIEKILAFTQAMFDRVAAGGF</sequence>
<keyword evidence="4 7" id="KW-0812">Transmembrane</keyword>
<dbReference type="InterPro" id="IPR002191">
    <property type="entry name" value="Bac_export_3"/>
</dbReference>
<evidence type="ECO:0000256" key="3">
    <source>
        <dbReference type="ARBA" id="ARBA00022475"/>
    </source>
</evidence>
<dbReference type="Proteomes" id="UP000546464">
    <property type="component" value="Unassembled WGS sequence"/>
</dbReference>
<proteinExistence type="inferred from homology"/>
<name>A0A842HFM9_9BACT</name>
<dbReference type="PIRSF" id="PIRSF004669">
    <property type="entry name" value="FliQ"/>
    <property type="match status" value="1"/>
</dbReference>
<gene>
    <name evidence="8" type="primary">fliQ</name>
    <name evidence="8" type="ORF">H5P28_12200</name>
</gene>
<organism evidence="8 9">
    <name type="scientific">Ruficoccus amylovorans</name>
    <dbReference type="NCBI Taxonomy" id="1804625"/>
    <lineage>
        <taxon>Bacteria</taxon>
        <taxon>Pseudomonadati</taxon>
        <taxon>Verrucomicrobiota</taxon>
        <taxon>Opitutia</taxon>
        <taxon>Puniceicoccales</taxon>
        <taxon>Cerasicoccaceae</taxon>
        <taxon>Ruficoccus</taxon>
    </lineage>
</organism>
<keyword evidence="8" id="KW-0966">Cell projection</keyword>
<evidence type="ECO:0000256" key="6">
    <source>
        <dbReference type="ARBA" id="ARBA00023136"/>
    </source>
</evidence>
<comment type="caution">
    <text evidence="8">The sequence shown here is derived from an EMBL/GenBank/DDBJ whole genome shotgun (WGS) entry which is preliminary data.</text>
</comment>
<keyword evidence="9" id="KW-1185">Reference proteome</keyword>
<dbReference type="PANTHER" id="PTHR34040:SF2">
    <property type="entry name" value="FLAGELLAR BIOSYNTHETIC PROTEIN FLIQ"/>
    <property type="match status" value="1"/>
</dbReference>
<keyword evidence="5 7" id="KW-1133">Transmembrane helix</keyword>
<evidence type="ECO:0000256" key="5">
    <source>
        <dbReference type="ARBA" id="ARBA00022989"/>
    </source>
</evidence>
<comment type="subcellular location">
    <subcellularLocation>
        <location evidence="1">Cell membrane</location>
        <topology evidence="1">Multi-pass membrane protein</topology>
    </subcellularLocation>
</comment>
<evidence type="ECO:0000313" key="8">
    <source>
        <dbReference type="EMBL" id="MBC2595020.1"/>
    </source>
</evidence>
<keyword evidence="3" id="KW-1003">Cell membrane</keyword>
<protein>
    <submittedName>
        <fullName evidence="8">Flagellar type III secretion system protein FliQ</fullName>
    </submittedName>
</protein>
<comment type="similarity">
    <text evidence="2">Belongs to the FliQ/MopD/SpaQ family.</text>
</comment>
<dbReference type="PRINTS" id="PR00952">
    <property type="entry name" value="TYPE3IMQPROT"/>
</dbReference>
<keyword evidence="8" id="KW-0969">Cilium</keyword>
<evidence type="ECO:0000256" key="1">
    <source>
        <dbReference type="ARBA" id="ARBA00004651"/>
    </source>
</evidence>
<dbReference type="AlphaFoldDB" id="A0A842HFM9"/>
<feature type="transmembrane region" description="Helical" evidence="7">
    <location>
        <begin position="51"/>
        <end position="70"/>
    </location>
</feature>
<evidence type="ECO:0000256" key="2">
    <source>
        <dbReference type="ARBA" id="ARBA00006156"/>
    </source>
</evidence>
<dbReference type="EMBL" id="JACHVB010000035">
    <property type="protein sequence ID" value="MBC2595020.1"/>
    <property type="molecule type" value="Genomic_DNA"/>
</dbReference>
<keyword evidence="6 7" id="KW-0472">Membrane</keyword>
<keyword evidence="8" id="KW-0282">Flagellum</keyword>
<dbReference type="Pfam" id="PF01313">
    <property type="entry name" value="Bac_export_3"/>
    <property type="match status" value="1"/>
</dbReference>
<evidence type="ECO:0000256" key="4">
    <source>
        <dbReference type="ARBA" id="ARBA00022692"/>
    </source>
</evidence>
<evidence type="ECO:0000313" key="9">
    <source>
        <dbReference type="Proteomes" id="UP000546464"/>
    </source>
</evidence>
<dbReference type="RefSeq" id="WP_185675985.1">
    <property type="nucleotide sequence ID" value="NZ_JACHVB010000035.1"/>
</dbReference>
<feature type="transmembrane region" description="Helical" evidence="7">
    <location>
        <begin position="12"/>
        <end position="39"/>
    </location>
</feature>
<dbReference type="GO" id="GO:0005886">
    <property type="term" value="C:plasma membrane"/>
    <property type="evidence" value="ECO:0007669"/>
    <property type="project" value="UniProtKB-SubCell"/>
</dbReference>
<dbReference type="GO" id="GO:0009306">
    <property type="term" value="P:protein secretion"/>
    <property type="evidence" value="ECO:0007669"/>
    <property type="project" value="InterPro"/>
</dbReference>
<evidence type="ECO:0000256" key="7">
    <source>
        <dbReference type="SAM" id="Phobius"/>
    </source>
</evidence>
<dbReference type="PANTHER" id="PTHR34040">
    <property type="entry name" value="FLAGELLAR BIOSYNTHETIC PROTEIN FLIQ"/>
    <property type="match status" value="1"/>
</dbReference>
<reference evidence="8 9" key="1">
    <citation type="submission" date="2020-07" db="EMBL/GenBank/DDBJ databases">
        <authorList>
            <person name="Feng X."/>
        </authorList>
    </citation>
    <scope>NUCLEOTIDE SEQUENCE [LARGE SCALE GENOMIC DNA]</scope>
    <source>
        <strain evidence="8 9">JCM31066</strain>
    </source>
</reference>
<accession>A0A842HFM9</accession>